<evidence type="ECO:0000313" key="10">
    <source>
        <dbReference type="EMBL" id="KAG0651002.1"/>
    </source>
</evidence>
<dbReference type="InterPro" id="IPR056337">
    <property type="entry name" value="LHD_YVC1"/>
</dbReference>
<dbReference type="InterPro" id="IPR056336">
    <property type="entry name" value="YVC1_C"/>
</dbReference>
<feature type="compositionally biased region" description="Basic and acidic residues" evidence="7">
    <location>
        <begin position="540"/>
        <end position="553"/>
    </location>
</feature>
<dbReference type="GO" id="GO:0007091">
    <property type="term" value="P:metaphase/anaphase transition of mitotic cell cycle"/>
    <property type="evidence" value="ECO:0007669"/>
    <property type="project" value="TreeGrafter"/>
</dbReference>
<keyword evidence="8" id="KW-0472">Membrane</keyword>
<feature type="domain" description="Cullin family profile" evidence="9">
    <location>
        <begin position="1083"/>
        <end position="1285"/>
    </location>
</feature>
<dbReference type="InterPro" id="IPR036317">
    <property type="entry name" value="Cullin_homology_sf"/>
</dbReference>
<dbReference type="InterPro" id="IPR059120">
    <property type="entry name" value="Cullin-like_AB"/>
</dbReference>
<keyword evidence="3" id="KW-0498">Mitosis</keyword>
<feature type="region of interest" description="Disordered" evidence="7">
    <location>
        <begin position="1309"/>
        <end position="1333"/>
    </location>
</feature>
<dbReference type="InterPro" id="IPR044554">
    <property type="entry name" value="ANAPC2"/>
</dbReference>
<dbReference type="FunFam" id="1.20.1310.10:FF:000033">
    <property type="entry name" value="Anaphase-promoting complex subunit ApcB"/>
    <property type="match status" value="1"/>
</dbReference>
<dbReference type="Gene3D" id="1.10.10.10">
    <property type="entry name" value="Winged helix-like DNA-binding domain superfamily/Winged helix DNA-binding domain"/>
    <property type="match status" value="1"/>
</dbReference>
<sequence>MGQQFSHMYPRHGENQPLLPEDAEEVVQEIDHDHDGCFPRHGPHDVCPANPYADLPVYTTIHRIRRDIIQAIDDPYSIEQLRDPRMNMSVVRPLVDTLYELDDVSIIYCLLVNRAQFMREQLTQPHQQSVRTTRALLCELIANRILRRFHEDNPGSQGLLLLAQILVGGFDPFQGAPEEVLEEQSNMPWTSKRRTGNKRKLPALEIAIITESKTFLSWHVYTQNLWSFLDVTFSTIFGIYLVLRIHGLRKGELEPAQQAMDVLAMGAPVLVPRLAFNLMSENMLFISLREMMRDFTVLTILAVWCFAGFLLSMVWLSNGAHEPITISKWMLWVWFGLDGTGIQRSVDFHWLLGPILMVAFAFLGNTLFLTILVSMLSTTFSTIVTNATAEIQFRRAVLTLEGVKSDAIFAYQPPLNILALLILLPLKQLLTPRWFHKINVAAVRTFNAPLLLIIGFIERRILWSGIRRQKDVEQLPKPHTKPGFWDFSRGFRVHGDIQAVFDAEPPQEIEDEIEEADDLGGHTLQLAYEQEFGAPPNVAEGDKGKDGAEDPRPGLKRASTSKSMKNRRDSVMPFVGMSQRMRDLLNEGSEDEDAKYITNYDILMSRDRINSNWAEWNRSQATSLVTYSSQASDQAHWDRSWRTVTQVLTLPTVANDADLLKSTKLSPSLDRTFDEALQNIFNHESRVPQAKQAPDIILWYTNHVRHHYLNQVFPIIQKLRNPASTHSANLDAWVRSCIQILECAHKLYYAGLYILIKPMRDAVGIGNNFRLNLSTVVSNSIPDREAVKRVVKKHVSAILEGAEVEDGFLGLVKSLVRVGLGGEKFQIIFAEIMNDAMRDHVYQKCGRVWDEPVPDRVSMILPRAVHHTSPSKSTIALCEWIEERYAKLAVQVFEIVDNSHDVNVSWTQVEKWKEMSLGHLAQWPKSSGGLSDLRTAITTPQRRLHLTDVFTTRLKDRLLHPGASTLQILQTYISMIRSFHVLDQSDVLLSRVAFPLQLYLCSRDDTVRIIITGLLSEIVDVHGQAIKPGGDKLVELALLLDESSTVGRADDEELDWHDLDWVPDPVDAGPGYKRSKSADIIGTLIRVLGSQDVFIKEFQNIIGENLLKNDGAFEKEIKVLDLLKARFGEAPLQSCEVMLKDIQDSGRVNATIRHNQELDVSDEAGAPESTSLNAKILSRLFWPQLHDESYQIPQEITDLQNRYEQGFESLKSSRKLTWLPALGQATVELELTDRTIVEEVLTWQATVIWAFESDEPGDVKLSVSQLVKSLEMSETIVRSALKFWSNKLVLQEGSKDVYTVLESLNQEERARSNAQAAGSSRNTGETPMPAQHEGTAEKMQMYWPFIQAMLTNSSSQMPLQQMAMMLKVLIAEGFPHSNEELQEFLGEKVTGGELEVVGGKYRLKK</sequence>
<keyword evidence="11" id="KW-1185">Reference proteome</keyword>
<evidence type="ECO:0000256" key="7">
    <source>
        <dbReference type="SAM" id="MobiDB-lite"/>
    </source>
</evidence>
<dbReference type="Pfam" id="PF25773">
    <property type="entry name" value="TPR_ANAPC2"/>
    <property type="match status" value="1"/>
</dbReference>
<organism evidence="10 11">
    <name type="scientific">Hyphodiscus hymeniophilus</name>
    <dbReference type="NCBI Taxonomy" id="353542"/>
    <lineage>
        <taxon>Eukaryota</taxon>
        <taxon>Fungi</taxon>
        <taxon>Dikarya</taxon>
        <taxon>Ascomycota</taxon>
        <taxon>Pezizomycotina</taxon>
        <taxon>Leotiomycetes</taxon>
        <taxon>Helotiales</taxon>
        <taxon>Hyphodiscaceae</taxon>
        <taxon>Hyphodiscus</taxon>
    </lineage>
</organism>
<dbReference type="Proteomes" id="UP000785200">
    <property type="component" value="Unassembled WGS sequence"/>
</dbReference>
<dbReference type="InterPro" id="IPR016158">
    <property type="entry name" value="Cullin_homology"/>
</dbReference>
<dbReference type="GO" id="GO:0070979">
    <property type="term" value="P:protein K11-linked ubiquitination"/>
    <property type="evidence" value="ECO:0007669"/>
    <property type="project" value="TreeGrafter"/>
</dbReference>
<proteinExistence type="inferred from homology"/>
<dbReference type="GO" id="GO:0051301">
    <property type="term" value="P:cell division"/>
    <property type="evidence" value="ECO:0007669"/>
    <property type="project" value="UniProtKB-KW"/>
</dbReference>
<feature type="compositionally biased region" description="Polar residues" evidence="7">
    <location>
        <begin position="1312"/>
        <end position="1325"/>
    </location>
</feature>
<dbReference type="GO" id="GO:0006511">
    <property type="term" value="P:ubiquitin-dependent protein catabolic process"/>
    <property type="evidence" value="ECO:0007669"/>
    <property type="project" value="InterPro"/>
</dbReference>
<evidence type="ECO:0000259" key="9">
    <source>
        <dbReference type="PROSITE" id="PS50069"/>
    </source>
</evidence>
<keyword evidence="8" id="KW-0812">Transmembrane</keyword>
<keyword evidence="8" id="KW-1133">Transmembrane helix</keyword>
<feature type="transmembrane region" description="Helical" evidence="8">
    <location>
        <begin position="295"/>
        <end position="317"/>
    </location>
</feature>
<evidence type="ECO:0000256" key="5">
    <source>
        <dbReference type="ARBA" id="ARBA00023306"/>
    </source>
</evidence>
<name>A0A9P6VN07_9HELO</name>
<evidence type="ECO:0000256" key="2">
    <source>
        <dbReference type="ARBA" id="ARBA00022618"/>
    </source>
</evidence>
<dbReference type="PANTHER" id="PTHR45957">
    <property type="entry name" value="ANAPHASE-PROMOTING COMPLEX SUBUNIT 2"/>
    <property type="match status" value="1"/>
</dbReference>
<dbReference type="SMART" id="SM01013">
    <property type="entry name" value="APC2"/>
    <property type="match status" value="1"/>
</dbReference>
<dbReference type="Pfam" id="PF26557">
    <property type="entry name" value="Cullin_AB"/>
    <property type="match status" value="1"/>
</dbReference>
<keyword evidence="2" id="KW-0132">Cell division</keyword>
<accession>A0A9P6VN07</accession>
<dbReference type="InterPro" id="IPR036388">
    <property type="entry name" value="WH-like_DNA-bd_sf"/>
</dbReference>
<dbReference type="PROSITE" id="PS50069">
    <property type="entry name" value="CULLIN_2"/>
    <property type="match status" value="1"/>
</dbReference>
<dbReference type="SMART" id="SM00182">
    <property type="entry name" value="CULLIN"/>
    <property type="match status" value="1"/>
</dbReference>
<feature type="transmembrane region" description="Helical" evidence="8">
    <location>
        <begin position="225"/>
        <end position="243"/>
    </location>
</feature>
<evidence type="ECO:0000256" key="4">
    <source>
        <dbReference type="ARBA" id="ARBA00022786"/>
    </source>
</evidence>
<dbReference type="EMBL" id="VNKQ01000005">
    <property type="protein sequence ID" value="KAG0651002.1"/>
    <property type="molecule type" value="Genomic_DNA"/>
</dbReference>
<feature type="transmembrane region" description="Helical" evidence="8">
    <location>
        <begin position="355"/>
        <end position="376"/>
    </location>
</feature>
<evidence type="ECO:0000256" key="6">
    <source>
        <dbReference type="PROSITE-ProRule" id="PRU00330"/>
    </source>
</evidence>
<evidence type="ECO:0000256" key="3">
    <source>
        <dbReference type="ARBA" id="ARBA00022776"/>
    </source>
</evidence>
<keyword evidence="5" id="KW-0131">Cell cycle</keyword>
<keyword evidence="4" id="KW-0833">Ubl conjugation pathway</keyword>
<protein>
    <recommendedName>
        <fullName evidence="1">Anaphase-promoting complex subunit 2</fullName>
    </recommendedName>
</protein>
<dbReference type="OrthoDB" id="5581181at2759"/>
<dbReference type="Pfam" id="PF23190">
    <property type="entry name" value="LHD_TRPY1"/>
    <property type="match status" value="1"/>
</dbReference>
<feature type="transmembrane region" description="Helical" evidence="8">
    <location>
        <begin position="438"/>
        <end position="457"/>
    </location>
</feature>
<dbReference type="Gene3D" id="3.30.230.130">
    <property type="entry name" value="Cullin, Chain C, Domain 2"/>
    <property type="match status" value="1"/>
</dbReference>
<feature type="region of interest" description="Disordered" evidence="7">
    <location>
        <begin position="534"/>
        <end position="568"/>
    </location>
</feature>
<gene>
    <name evidence="10" type="ORF">D0Z07_2380</name>
</gene>
<dbReference type="SUPFAM" id="SSF75632">
    <property type="entry name" value="Cullin homology domain"/>
    <property type="match status" value="1"/>
</dbReference>
<dbReference type="Pfam" id="PF08672">
    <property type="entry name" value="ANAPC2"/>
    <property type="match status" value="1"/>
</dbReference>
<evidence type="ECO:0000256" key="1">
    <source>
        <dbReference type="ARBA" id="ARBA00016068"/>
    </source>
</evidence>
<evidence type="ECO:0000256" key="8">
    <source>
        <dbReference type="SAM" id="Phobius"/>
    </source>
</evidence>
<dbReference type="InterPro" id="IPR036390">
    <property type="entry name" value="WH_DNA-bd_sf"/>
</dbReference>
<dbReference type="InterPro" id="IPR014786">
    <property type="entry name" value="ANAPC2_C"/>
</dbReference>
<dbReference type="Gene3D" id="1.20.1310.10">
    <property type="entry name" value="Cullin Repeats"/>
    <property type="match status" value="1"/>
</dbReference>
<dbReference type="PANTHER" id="PTHR45957:SF1">
    <property type="entry name" value="ANAPHASE-PROMOTING COMPLEX SUBUNIT 2"/>
    <property type="match status" value="1"/>
</dbReference>
<dbReference type="SUPFAM" id="SSF46785">
    <property type="entry name" value="Winged helix' DNA-binding domain"/>
    <property type="match status" value="1"/>
</dbReference>
<dbReference type="GO" id="GO:0031625">
    <property type="term" value="F:ubiquitin protein ligase binding"/>
    <property type="evidence" value="ECO:0007669"/>
    <property type="project" value="InterPro"/>
</dbReference>
<dbReference type="Pfam" id="PF23317">
    <property type="entry name" value="YVC1_C"/>
    <property type="match status" value="1"/>
</dbReference>
<comment type="similarity">
    <text evidence="6">Belongs to the cullin family.</text>
</comment>
<reference evidence="10" key="1">
    <citation type="submission" date="2019-07" db="EMBL/GenBank/DDBJ databases">
        <title>Hyphodiscus hymeniophilus genome sequencing and assembly.</title>
        <authorList>
            <person name="Kramer G."/>
            <person name="Nodwell J."/>
        </authorList>
    </citation>
    <scope>NUCLEOTIDE SEQUENCE</scope>
    <source>
        <strain evidence="10">ATCC 34498</strain>
    </source>
</reference>
<dbReference type="InterPro" id="IPR057975">
    <property type="entry name" value="TPR_ANAPC2"/>
</dbReference>
<dbReference type="GO" id="GO:0005680">
    <property type="term" value="C:anaphase-promoting complex"/>
    <property type="evidence" value="ECO:0007669"/>
    <property type="project" value="TreeGrafter"/>
</dbReference>
<comment type="caution">
    <text evidence="10">The sequence shown here is derived from an EMBL/GenBank/DDBJ whole genome shotgun (WGS) entry which is preliminary data.</text>
</comment>
<evidence type="ECO:0000313" key="11">
    <source>
        <dbReference type="Proteomes" id="UP000785200"/>
    </source>
</evidence>